<keyword evidence="1" id="KW-0812">Transmembrane</keyword>
<reference evidence="2 3" key="1">
    <citation type="submission" date="2019-05" db="EMBL/GenBank/DDBJ databases">
        <title>Another draft genome of Portunus trituberculatus and its Hox gene families provides insights of decapod evolution.</title>
        <authorList>
            <person name="Jeong J.-H."/>
            <person name="Song I."/>
            <person name="Kim S."/>
            <person name="Choi T."/>
            <person name="Kim D."/>
            <person name="Ryu S."/>
            <person name="Kim W."/>
        </authorList>
    </citation>
    <scope>NUCLEOTIDE SEQUENCE [LARGE SCALE GENOMIC DNA]</scope>
    <source>
        <tissue evidence="2">Muscle</tissue>
    </source>
</reference>
<evidence type="ECO:0000313" key="3">
    <source>
        <dbReference type="Proteomes" id="UP000324222"/>
    </source>
</evidence>
<name>A0A5B7GDX2_PORTR</name>
<dbReference type="AlphaFoldDB" id="A0A5B7GDX2"/>
<keyword evidence="1" id="KW-1133">Transmembrane helix</keyword>
<dbReference type="EMBL" id="VSRR010014536">
    <property type="protein sequence ID" value="MPC57142.1"/>
    <property type="molecule type" value="Genomic_DNA"/>
</dbReference>
<comment type="caution">
    <text evidence="2">The sequence shown here is derived from an EMBL/GenBank/DDBJ whole genome shotgun (WGS) entry which is preliminary data.</text>
</comment>
<evidence type="ECO:0000313" key="2">
    <source>
        <dbReference type="EMBL" id="MPC57142.1"/>
    </source>
</evidence>
<evidence type="ECO:0000256" key="1">
    <source>
        <dbReference type="SAM" id="Phobius"/>
    </source>
</evidence>
<protein>
    <submittedName>
        <fullName evidence="2">Uncharacterized protein</fullName>
    </submittedName>
</protein>
<organism evidence="2 3">
    <name type="scientific">Portunus trituberculatus</name>
    <name type="common">Swimming crab</name>
    <name type="synonym">Neptunus trituberculatus</name>
    <dbReference type="NCBI Taxonomy" id="210409"/>
    <lineage>
        <taxon>Eukaryota</taxon>
        <taxon>Metazoa</taxon>
        <taxon>Ecdysozoa</taxon>
        <taxon>Arthropoda</taxon>
        <taxon>Crustacea</taxon>
        <taxon>Multicrustacea</taxon>
        <taxon>Malacostraca</taxon>
        <taxon>Eumalacostraca</taxon>
        <taxon>Eucarida</taxon>
        <taxon>Decapoda</taxon>
        <taxon>Pleocyemata</taxon>
        <taxon>Brachyura</taxon>
        <taxon>Eubrachyura</taxon>
        <taxon>Portunoidea</taxon>
        <taxon>Portunidae</taxon>
        <taxon>Portuninae</taxon>
        <taxon>Portunus</taxon>
    </lineage>
</organism>
<feature type="transmembrane region" description="Helical" evidence="1">
    <location>
        <begin position="83"/>
        <end position="104"/>
    </location>
</feature>
<keyword evidence="1" id="KW-0472">Membrane</keyword>
<gene>
    <name evidence="2" type="ORF">E2C01_051116</name>
</gene>
<keyword evidence="3" id="KW-1185">Reference proteome</keyword>
<sequence length="109" mass="12148">MTSGMGRGGPLPKTSLHRKGNLFLRLARSPRSYTVTSGIARCEPLSRLRHRRGEPHGRSSDILQPSILSPFKQGKDIPRGSRALVNSLLRCAPAMAFIIIMYHVTLEWL</sequence>
<proteinExistence type="predicted"/>
<dbReference type="Proteomes" id="UP000324222">
    <property type="component" value="Unassembled WGS sequence"/>
</dbReference>
<accession>A0A5B7GDX2</accession>